<name>A0ACC3Z0I8_COLTU</name>
<dbReference type="Proteomes" id="UP000805649">
    <property type="component" value="Unassembled WGS sequence"/>
</dbReference>
<proteinExistence type="predicted"/>
<sequence length="650" mass="70044">MVSFFGLKLGADKKKKAEKNPEPKPQPPRKRVDQNLLGEGQFFGSNLERPVLINGSRPGTSMSNKSFVANFVHPNAPSLNGGGSSLYGSRPGTAMSNKNFVANFRHPNAPYLNGGSSSMVDLSGPGNKAGIRPMGSDNNLNMGWNNGSLTNLSASATAPVGSEPGTPISPLRKNNWVHPLDVHYSRNGALSPAPSFAVSAPHSPAYPPGHTLNHTASAAPSVSNAPRSPLGQFEFNLNPSAISKHNELTPAPLSPTKAYPSPPQSVNGSLPPIKTDWKPKTAVTTVRDAHKPGPASLPSPTTSTERTSEEELSYPRPIIQNVAAKRDTLTFHQPRRQSFSMDIDEDTTGFNFGAGERPSTAGPTAPPPRSALRPSPPELKTLPLLPIEAPSQALPPRSPGLPPPRPPQVPYEGPLRSPARPPEDWINARERVGSDARERPTFEFRERQNSDVRGRTLEARGRQDSDPREMTSPDAYSRGDRNAHPQGYLGPPPPSKRVAPGEGERSYGITPGNRRPPPPPVELQRKASNPQFRLPGWDDRDVQHGSFAMISPRMQSPQPLTPLTPNSLVAEASNDANWPLPNPLASPTFGTGRKAYTPVEKVEGQMSPGLAPPMAPGRDMSREQGHEQRRPDFGLRAPTGIADEFRIGFI</sequence>
<protein>
    <submittedName>
        <fullName evidence="1">Uncharacterized protein</fullName>
    </submittedName>
</protein>
<dbReference type="EMBL" id="VUJX02000004">
    <property type="protein sequence ID" value="KAL0937530.1"/>
    <property type="molecule type" value="Genomic_DNA"/>
</dbReference>
<organism evidence="1 2">
    <name type="scientific">Colletotrichum truncatum</name>
    <name type="common">Anthracnose fungus</name>
    <name type="synonym">Colletotrichum capsici</name>
    <dbReference type="NCBI Taxonomy" id="5467"/>
    <lineage>
        <taxon>Eukaryota</taxon>
        <taxon>Fungi</taxon>
        <taxon>Dikarya</taxon>
        <taxon>Ascomycota</taxon>
        <taxon>Pezizomycotina</taxon>
        <taxon>Sordariomycetes</taxon>
        <taxon>Hypocreomycetidae</taxon>
        <taxon>Glomerellales</taxon>
        <taxon>Glomerellaceae</taxon>
        <taxon>Colletotrichum</taxon>
        <taxon>Colletotrichum truncatum species complex</taxon>
    </lineage>
</organism>
<evidence type="ECO:0000313" key="1">
    <source>
        <dbReference type="EMBL" id="KAL0937530.1"/>
    </source>
</evidence>
<gene>
    <name evidence="1" type="ORF">CTRU02_207261</name>
</gene>
<keyword evidence="2" id="KW-1185">Reference proteome</keyword>
<accession>A0ACC3Z0I8</accession>
<evidence type="ECO:0000313" key="2">
    <source>
        <dbReference type="Proteomes" id="UP000805649"/>
    </source>
</evidence>
<comment type="caution">
    <text evidence="1">The sequence shown here is derived from an EMBL/GenBank/DDBJ whole genome shotgun (WGS) entry which is preliminary data.</text>
</comment>
<reference evidence="1 2" key="1">
    <citation type="journal article" date="2020" name="Phytopathology">
        <title>Genome Sequence Resources of Colletotrichum truncatum, C. plurivorum, C. musicola, and C. sojae: Four Species Pathogenic to Soybean (Glycine max).</title>
        <authorList>
            <person name="Rogerio F."/>
            <person name="Boufleur T.R."/>
            <person name="Ciampi-Guillardi M."/>
            <person name="Sukno S.A."/>
            <person name="Thon M.R."/>
            <person name="Massola Junior N.S."/>
            <person name="Baroncelli R."/>
        </authorList>
    </citation>
    <scope>NUCLEOTIDE SEQUENCE [LARGE SCALE GENOMIC DNA]</scope>
    <source>
        <strain evidence="1 2">CMES1059</strain>
    </source>
</reference>